<feature type="non-terminal residue" evidence="1">
    <location>
        <position position="1"/>
    </location>
</feature>
<dbReference type="AlphaFoldDB" id="A0A0F9FBX3"/>
<organism evidence="1">
    <name type="scientific">marine sediment metagenome</name>
    <dbReference type="NCBI Taxonomy" id="412755"/>
    <lineage>
        <taxon>unclassified sequences</taxon>
        <taxon>metagenomes</taxon>
        <taxon>ecological metagenomes</taxon>
    </lineage>
</organism>
<accession>A0A0F9FBX3</accession>
<dbReference type="EMBL" id="LAZR01021874">
    <property type="protein sequence ID" value="KKL83814.1"/>
    <property type="molecule type" value="Genomic_DNA"/>
</dbReference>
<name>A0A0F9FBX3_9ZZZZ</name>
<sequence length="204" mass="22535">ELEIEFGLLGTSHNEGIDEIAVPSLILNYGIMKNWEIVGEFDVQVYKETEGRNGELKEPALFLKGVLNEGIMQNQRGPSIAVEFGVLLPSSVKGERNTGLEGIGILSGEISNLVYHLNFGGELDRKDFKLNGIWGAILEYPFDDKFRVVGEINGTFQSRGLPSNSGLIGFIWELGEIDLDFGIRRGFSSTASDWELTTGITLFF</sequence>
<protein>
    <submittedName>
        <fullName evidence="1">Uncharacterized protein</fullName>
    </submittedName>
</protein>
<evidence type="ECO:0000313" key="1">
    <source>
        <dbReference type="EMBL" id="KKL83814.1"/>
    </source>
</evidence>
<comment type="caution">
    <text evidence="1">The sequence shown here is derived from an EMBL/GenBank/DDBJ whole genome shotgun (WGS) entry which is preliminary data.</text>
</comment>
<proteinExistence type="predicted"/>
<gene>
    <name evidence="1" type="ORF">LCGC14_1970940</name>
</gene>
<reference evidence="1" key="1">
    <citation type="journal article" date="2015" name="Nature">
        <title>Complex archaea that bridge the gap between prokaryotes and eukaryotes.</title>
        <authorList>
            <person name="Spang A."/>
            <person name="Saw J.H."/>
            <person name="Jorgensen S.L."/>
            <person name="Zaremba-Niedzwiedzka K."/>
            <person name="Martijn J."/>
            <person name="Lind A.E."/>
            <person name="van Eijk R."/>
            <person name="Schleper C."/>
            <person name="Guy L."/>
            <person name="Ettema T.J."/>
        </authorList>
    </citation>
    <scope>NUCLEOTIDE SEQUENCE</scope>
</reference>